<dbReference type="SUPFAM" id="SSF161098">
    <property type="entry name" value="MetI-like"/>
    <property type="match status" value="1"/>
</dbReference>
<evidence type="ECO:0000256" key="5">
    <source>
        <dbReference type="ARBA" id="ARBA00022692"/>
    </source>
</evidence>
<comment type="subcellular location">
    <subcellularLocation>
        <location evidence="1">Cell inner membrane</location>
        <topology evidence="1">Multi-pass membrane protein</topology>
    </subcellularLocation>
    <subcellularLocation>
        <location evidence="8">Cell membrane</location>
        <topology evidence="8">Multi-pass membrane protein</topology>
    </subcellularLocation>
</comment>
<evidence type="ECO:0000256" key="6">
    <source>
        <dbReference type="ARBA" id="ARBA00022989"/>
    </source>
</evidence>
<keyword evidence="7 8" id="KW-0472">Membrane</keyword>
<comment type="similarity">
    <text evidence="8">Belongs to the binding-protein-dependent transport system permease family.</text>
</comment>
<dbReference type="InterPro" id="IPR035906">
    <property type="entry name" value="MetI-like_sf"/>
</dbReference>
<accession>A0A940S8Q7</accession>
<evidence type="ECO:0000256" key="1">
    <source>
        <dbReference type="ARBA" id="ARBA00004429"/>
    </source>
</evidence>
<gene>
    <name evidence="10" type="ORF">J5Y10_26445</name>
</gene>
<evidence type="ECO:0000256" key="4">
    <source>
        <dbReference type="ARBA" id="ARBA00022519"/>
    </source>
</evidence>
<dbReference type="GO" id="GO:0055085">
    <property type="term" value="P:transmembrane transport"/>
    <property type="evidence" value="ECO:0007669"/>
    <property type="project" value="InterPro"/>
</dbReference>
<organism evidence="10 11">
    <name type="scientific">Roseomonas indoligenes</name>
    <dbReference type="NCBI Taxonomy" id="2820811"/>
    <lineage>
        <taxon>Bacteria</taxon>
        <taxon>Pseudomonadati</taxon>
        <taxon>Pseudomonadota</taxon>
        <taxon>Alphaproteobacteria</taxon>
        <taxon>Acetobacterales</taxon>
        <taxon>Roseomonadaceae</taxon>
        <taxon>Roseomonas</taxon>
    </lineage>
</organism>
<sequence>MRTGFPTRALAALLLVLLPAPLVIVIGSSFSPRAVLGFPPPGFSWRWYVEFLGTPSWLVAFGISAALALVSAVLTTLASIGAALALRRAPARLRGIAETAILAPLLFPHAALAIGFLGWLGMAGLGGSFAGMLIAHLVLCAPFAYRPVAVSLAQIDSSLPEAATILGAEPGQAFRRVVLPLLRPGIAASLLFGFIISFDEVTVSMFLVGPEFTTLPVAIYARLNDSADPVVAAISSILILLTAGLVLLMDRLVGLRIFVDIEEDGRHPSA</sequence>
<feature type="domain" description="ABC transmembrane type-1" evidence="9">
    <location>
        <begin position="61"/>
        <end position="249"/>
    </location>
</feature>
<dbReference type="InterPro" id="IPR000515">
    <property type="entry name" value="MetI-like"/>
</dbReference>
<keyword evidence="2 8" id="KW-0813">Transport</keyword>
<evidence type="ECO:0000256" key="7">
    <source>
        <dbReference type="ARBA" id="ARBA00023136"/>
    </source>
</evidence>
<protein>
    <submittedName>
        <fullName evidence="10">ABC transporter permease</fullName>
    </submittedName>
</protein>
<evidence type="ECO:0000256" key="3">
    <source>
        <dbReference type="ARBA" id="ARBA00022475"/>
    </source>
</evidence>
<dbReference type="PANTHER" id="PTHR43357">
    <property type="entry name" value="INNER MEMBRANE ABC TRANSPORTER PERMEASE PROTEIN YDCV"/>
    <property type="match status" value="1"/>
</dbReference>
<feature type="transmembrane region" description="Helical" evidence="8">
    <location>
        <begin position="229"/>
        <end position="248"/>
    </location>
</feature>
<feature type="transmembrane region" description="Helical" evidence="8">
    <location>
        <begin position="185"/>
        <end position="209"/>
    </location>
</feature>
<comment type="caution">
    <text evidence="10">The sequence shown here is derived from an EMBL/GenBank/DDBJ whole genome shotgun (WGS) entry which is preliminary data.</text>
</comment>
<evidence type="ECO:0000313" key="11">
    <source>
        <dbReference type="Proteomes" id="UP000677537"/>
    </source>
</evidence>
<keyword evidence="6 8" id="KW-1133">Transmembrane helix</keyword>
<dbReference type="PANTHER" id="PTHR43357:SF4">
    <property type="entry name" value="INNER MEMBRANE ABC TRANSPORTER PERMEASE PROTEIN YDCV"/>
    <property type="match status" value="1"/>
</dbReference>
<dbReference type="Proteomes" id="UP000677537">
    <property type="component" value="Unassembled WGS sequence"/>
</dbReference>
<keyword evidence="4" id="KW-0997">Cell inner membrane</keyword>
<dbReference type="Gene3D" id="1.10.3720.10">
    <property type="entry name" value="MetI-like"/>
    <property type="match status" value="1"/>
</dbReference>
<dbReference type="Pfam" id="PF00528">
    <property type="entry name" value="BPD_transp_1"/>
    <property type="match status" value="1"/>
</dbReference>
<dbReference type="RefSeq" id="WP_209377140.1">
    <property type="nucleotide sequence ID" value="NZ_JAGIZA010000035.1"/>
</dbReference>
<feature type="transmembrane region" description="Helical" evidence="8">
    <location>
        <begin position="96"/>
        <end position="119"/>
    </location>
</feature>
<dbReference type="CDD" id="cd06261">
    <property type="entry name" value="TM_PBP2"/>
    <property type="match status" value="1"/>
</dbReference>
<evidence type="ECO:0000259" key="9">
    <source>
        <dbReference type="PROSITE" id="PS50928"/>
    </source>
</evidence>
<evidence type="ECO:0000256" key="2">
    <source>
        <dbReference type="ARBA" id="ARBA00022448"/>
    </source>
</evidence>
<dbReference type="AlphaFoldDB" id="A0A940S8Q7"/>
<reference evidence="10" key="1">
    <citation type="submission" date="2021-03" db="EMBL/GenBank/DDBJ databases">
        <authorList>
            <person name="So Y."/>
        </authorList>
    </citation>
    <scope>NUCLEOTIDE SEQUENCE</scope>
    <source>
        <strain evidence="10">SG15</strain>
    </source>
</reference>
<proteinExistence type="inferred from homology"/>
<dbReference type="GO" id="GO:0005886">
    <property type="term" value="C:plasma membrane"/>
    <property type="evidence" value="ECO:0007669"/>
    <property type="project" value="UniProtKB-SubCell"/>
</dbReference>
<evidence type="ECO:0000313" key="10">
    <source>
        <dbReference type="EMBL" id="MBP0496349.1"/>
    </source>
</evidence>
<evidence type="ECO:0000256" key="8">
    <source>
        <dbReference type="RuleBase" id="RU363032"/>
    </source>
</evidence>
<keyword evidence="3" id="KW-1003">Cell membrane</keyword>
<name>A0A940S8Q7_9PROT</name>
<keyword evidence="11" id="KW-1185">Reference proteome</keyword>
<feature type="transmembrane region" description="Helical" evidence="8">
    <location>
        <begin position="61"/>
        <end position="84"/>
    </location>
</feature>
<dbReference type="PROSITE" id="PS50928">
    <property type="entry name" value="ABC_TM1"/>
    <property type="match status" value="1"/>
</dbReference>
<keyword evidence="5 8" id="KW-0812">Transmembrane</keyword>
<feature type="transmembrane region" description="Helical" evidence="8">
    <location>
        <begin position="125"/>
        <end position="145"/>
    </location>
</feature>
<dbReference type="EMBL" id="JAGIZA010000035">
    <property type="protein sequence ID" value="MBP0496349.1"/>
    <property type="molecule type" value="Genomic_DNA"/>
</dbReference>